<gene>
    <name evidence="1" type="ORF">CCO02nite_26740</name>
</gene>
<accession>A0A511JDJ6</accession>
<name>A0A511JDJ6_9CELL</name>
<evidence type="ECO:0000313" key="1">
    <source>
        <dbReference type="EMBL" id="GEL96016.1"/>
    </source>
</evidence>
<dbReference type="RefSeq" id="WP_146843641.1">
    <property type="nucleotide sequence ID" value="NZ_BJWG01000013.1"/>
</dbReference>
<evidence type="ECO:0000313" key="2">
    <source>
        <dbReference type="Proteomes" id="UP000321720"/>
    </source>
</evidence>
<proteinExistence type="predicted"/>
<reference evidence="1 2" key="1">
    <citation type="submission" date="2019-07" db="EMBL/GenBank/DDBJ databases">
        <title>Whole genome shotgun sequence of Cellulomonas composti NBRC 100758.</title>
        <authorList>
            <person name="Hosoyama A."/>
            <person name="Uohara A."/>
            <person name="Ohji S."/>
            <person name="Ichikawa N."/>
        </authorList>
    </citation>
    <scope>NUCLEOTIDE SEQUENCE [LARGE SCALE GENOMIC DNA]</scope>
    <source>
        <strain evidence="1 2">NBRC 100758</strain>
    </source>
</reference>
<dbReference type="EMBL" id="BJWG01000013">
    <property type="protein sequence ID" value="GEL96016.1"/>
    <property type="molecule type" value="Genomic_DNA"/>
</dbReference>
<protein>
    <submittedName>
        <fullName evidence="1">Uncharacterized protein</fullName>
    </submittedName>
</protein>
<sequence length="1211" mass="127353">MPARPLADEIDVRLLRADDLVVARITAPGCRLDETAAGTMLVAAGTGATLVVHLPPQHVGEQAVPESDPENTARVMGHRIAEPSRLVLEVPQGTSIPFTLSGILGAIPTLRLKVAPLATPAPVIITPLPGPPFVFEGARAAVADAGSLADLVLGDRSAAHASTRLDAPAARVLQHAQAVRTVRGTLRGVVSDAELGAILDAARVAEPRPSPIAAPPPVIVVPQPGPPVVVVPRTQVPRAPRDDETSIEAPYRLTISPSARGAFLHPTEPVRDTADGTRVELFRTHLSVRVEDSSGAFVGHDEANESQRIVRAIWTRDLTPADAGALTDPPAIAPQSLKPPHRRAVVRQSADVRLPKAPVPIPVKRLALSSLGAWIDWTGTWVEADIANPPSGTAMVTLYKHQAVMGRDTYVRVEEPGFLFPFGHKCVWVTVTERKIKSRGPSTAFLWQRQFIIVRQPTRLFGGHDSPLAQVTLEPIVTPNLDDPGPLTKPFVPKRDGQNFAFTLVTTDRAGKVSTYSAPLTFVPSAILSSPTIQADAETAYAPVRTIDARGQNVSLAVEATPGDTALDLNELEFTATVQAAQFTSQPRLVQVNAVVPSMRHLAPSAPGVDLVYSPQFLSSGDDGFDGANGGQVFLALAGPPPAVDFSGGSDRSGGFLAPNLVVRGLSRSLGAVGEDGSSPGSGLKEGKFDPEKFLDDAFPKLFGLFSLLDILEAIGLGLDDAPDFVTEALDTVSQIVSAADRLRQAAEQSGPRMAKELAGAAHDGAAGAIEAAKNALEAAVTPLVTALTHLVDTVEALPDAPDVPTAITSVTTALTQVADAVDDLLTAIGAPQIPAVVRAELERPAKVLKSLEAAADTLQALQAFAESLLSPDVGVTARFEWRPQIASWPSEAKPVLKINDKRGLRLAIEVRASADSTPSVDIAAEFADFALVLLPGAPLMGLTFQRIGFRASSAGKVEVDVVFGGIEFLGCLEFIETLRRMIPFDGFADPPYVDVSPEGVTAGFDVALPSVAIGVFALENISLGADARVPFLGDAVTVGFHFCSKDSPFRLTVMCIGGGGWVELRVSPKGMVLLEVGLEATACLSIDLGVASGSVSIAVGVYIRMEAEKGLLTAYFRIRGEVDVLGLISASITLELSLTYHFETGKLVGKASLVVEVEVLFFSASVEITVEKKLAGSKGDPTLKDVLPPAPDGTNADWSAYCEAFAPLPA</sequence>
<dbReference type="Proteomes" id="UP000321720">
    <property type="component" value="Unassembled WGS sequence"/>
</dbReference>
<keyword evidence="2" id="KW-1185">Reference proteome</keyword>
<organism evidence="1 2">
    <name type="scientific">Cellulomonas composti</name>
    <dbReference type="NCBI Taxonomy" id="266130"/>
    <lineage>
        <taxon>Bacteria</taxon>
        <taxon>Bacillati</taxon>
        <taxon>Actinomycetota</taxon>
        <taxon>Actinomycetes</taxon>
        <taxon>Micrococcales</taxon>
        <taxon>Cellulomonadaceae</taxon>
        <taxon>Cellulomonas</taxon>
    </lineage>
</organism>
<dbReference type="AlphaFoldDB" id="A0A511JDJ6"/>
<dbReference type="OrthoDB" id="516973at2"/>
<comment type="caution">
    <text evidence="1">The sequence shown here is derived from an EMBL/GenBank/DDBJ whole genome shotgun (WGS) entry which is preliminary data.</text>
</comment>